<accession>A0A9W4WZE4</accession>
<dbReference type="EMBL" id="CAMKVN010016336">
    <property type="protein sequence ID" value="CAI2197469.1"/>
    <property type="molecule type" value="Genomic_DNA"/>
</dbReference>
<dbReference type="OrthoDB" id="2423674at2759"/>
<proteinExistence type="predicted"/>
<organism evidence="1 2">
    <name type="scientific">Funneliformis geosporum</name>
    <dbReference type="NCBI Taxonomy" id="1117311"/>
    <lineage>
        <taxon>Eukaryota</taxon>
        <taxon>Fungi</taxon>
        <taxon>Fungi incertae sedis</taxon>
        <taxon>Mucoromycota</taxon>
        <taxon>Glomeromycotina</taxon>
        <taxon>Glomeromycetes</taxon>
        <taxon>Glomerales</taxon>
        <taxon>Glomeraceae</taxon>
        <taxon>Funneliformis</taxon>
    </lineage>
</organism>
<evidence type="ECO:0000313" key="1">
    <source>
        <dbReference type="EMBL" id="CAI2197469.1"/>
    </source>
</evidence>
<dbReference type="AlphaFoldDB" id="A0A9W4WZE4"/>
<sequence length="78" mass="8652">LSSESYVTSPGFEYSKDRKVPYKQKVEKGLVCELLKFIRSHESLPNSTASSKQIPVDSDLASGSIPHLAHLFDKAEKT</sequence>
<protein>
    <submittedName>
        <fullName evidence="1">13977_t:CDS:1</fullName>
    </submittedName>
</protein>
<comment type="caution">
    <text evidence="1">The sequence shown here is derived from an EMBL/GenBank/DDBJ whole genome shotgun (WGS) entry which is preliminary data.</text>
</comment>
<reference evidence="1" key="1">
    <citation type="submission" date="2022-08" db="EMBL/GenBank/DDBJ databases">
        <authorList>
            <person name="Kallberg Y."/>
            <person name="Tangrot J."/>
            <person name="Rosling A."/>
        </authorList>
    </citation>
    <scope>NUCLEOTIDE SEQUENCE</scope>
    <source>
        <strain evidence="1">Wild A</strain>
    </source>
</reference>
<evidence type="ECO:0000313" key="2">
    <source>
        <dbReference type="Proteomes" id="UP001153678"/>
    </source>
</evidence>
<gene>
    <name evidence="1" type="ORF">FWILDA_LOCUS18093</name>
</gene>
<feature type="non-terminal residue" evidence="1">
    <location>
        <position position="1"/>
    </location>
</feature>
<dbReference type="Proteomes" id="UP001153678">
    <property type="component" value="Unassembled WGS sequence"/>
</dbReference>
<keyword evidence="2" id="KW-1185">Reference proteome</keyword>
<feature type="non-terminal residue" evidence="1">
    <location>
        <position position="78"/>
    </location>
</feature>
<name>A0A9W4WZE4_9GLOM</name>